<protein>
    <recommendedName>
        <fullName evidence="3">Tail fiber protein</fullName>
    </recommendedName>
</protein>
<evidence type="ECO:0000313" key="1">
    <source>
        <dbReference type="EMBL" id="QKN88394.1"/>
    </source>
</evidence>
<dbReference type="SUPFAM" id="SSF49899">
    <property type="entry name" value="Concanavalin A-like lectins/glucanases"/>
    <property type="match status" value="1"/>
</dbReference>
<feature type="non-terminal residue" evidence="1">
    <location>
        <position position="1"/>
    </location>
</feature>
<accession>A0A6M9Z9B2</accession>
<organism evidence="1 2">
    <name type="scientific">Vibrio phage vB_ValS_X1</name>
    <dbReference type="NCBI Taxonomy" id="2736341"/>
    <lineage>
        <taxon>Viruses</taxon>
        <taxon>Duplodnaviria</taxon>
        <taxon>Heunggongvirae</taxon>
        <taxon>Uroviricota</taxon>
        <taxon>Caudoviricetes</taxon>
        <taxon>Demerecviridae</taxon>
        <taxon>Pogseptimavirus</taxon>
        <taxon>Pogseptimavirus VspSw1</taxon>
    </lineage>
</organism>
<proteinExistence type="predicted"/>
<reference evidence="1 2" key="1">
    <citation type="submission" date="2020-05" db="EMBL/GenBank/DDBJ databases">
        <title>Biological and Genomic Analysis of Vibrio Phage vB_ValS_X1 Sheds Novel Insights into Evolution and Interaction of Vibrio-phage.</title>
        <authorList>
            <person name="Zhong W."/>
            <person name="Yang Y."/>
            <person name="Cai L."/>
            <person name="Xu J."/>
            <person name="Zhang R."/>
        </authorList>
    </citation>
    <scope>NUCLEOTIDE SEQUENCE [LARGE SCALE GENOMIC DNA]</scope>
</reference>
<dbReference type="InterPro" id="IPR013320">
    <property type="entry name" value="ConA-like_dom_sf"/>
</dbReference>
<dbReference type="Proteomes" id="UP000509161">
    <property type="component" value="Segment"/>
</dbReference>
<gene>
    <name evidence="1" type="ORF">vBValSX1_1</name>
</gene>
<sequence length="1598" mass="172366">KYLGAKPSDPTTDNDGNPLQVGATYWNTTEDEQRFWNGAEWDVPSETAIQAANTAVAARDAALIAEAAAEASEQAAAASETNALASEIASAASEAAAATSEANAAASETAAANSASAAATSEANAAASEAAAANSASLALLGGEALSRVAQAVQMGIRRRQYTGSGFAEMGRGSSGVYRNINQGLSAYGDNQYWENAIGLGIGGAGTSRTEHPIAIIGGVEHEIMNVARTQGSEIRLPKAPDGSKTFNPETGAVHKFTSAAGIGTEHEAYTTDFDAFTYLEIDPYETKTDTTVEVSFILAESDGAFRYLFDTNTPTRTYIGVNNSGNLQFSTNIQNLRVNGEPTLTDTLAIVPGREYRVTADIVDEVTIDLLGCRYDTTGKFKGQIWDYWFRTPSSEVPDRNYKNLEYVPASDPVPDNTVSADANGYSSEDWGLDWDKTANNHVDITEVSAWEAHGDFDIEMLVKVDVLPSGTEHIKLISDVLPQVPDAGTTISINPTTKRFWCTYLDESNPASTTVVEANKTYHVMYRRRGTTGEFLVNGEVELSGVDIGSKLVSSIGAGGYGHEMTGALWNVKLTDVTNPGNSRAYPMVLNSPTQPTTTEIEDSAFDKDTAPFYSPDLINESAGVDIQPWIPTTDSWSVKFKTQVDSLEGNNQWFVQQVDGGTAKIIAYIGTGALSFRATDGGNLNKAEDLRIVPGQVHEVELRCVNGTAQFFLDGVASADTWPTPVFEGISSFGYKFSSNNLYGRFWNVEFTDNADDTNSRYYPVIEYDSSAPKTGTAVAQTHTVTASAFSAAADWTHGPLGVFTSDAAKVGGGVTNQFNFIEGQTYTLEYHIVSTLSVAEDVQLRNASIAAGASSPSITIGNGAGTFTGTWTFTAAAEGGSTGIYLRAVDSEIGDTLQIVSLVARSADGEIVGLSAGNEWVQAGTDSLTKATAKNFGGFPWNNTALSTDATVNGETTKVASLLEPSSKAFLEGNGFSVITNRKDFVMIESWTEDLEDLDIVCPYGNVQYYGSESEAGTLGNNAPQSYSAFGEWDTSTHGLNVVWSTLTDSEKAAWAAQPKHKITFDRDTGKFYQERYRVRSIEGVQNDWVHVLPDESNDLRHQWGSSSSSAVVGARGASTSIKDLTSVGDPDKFTYTRSTSKAESERGRFVKHTSTDFPTYAVPLVLVQRMNQGVYHPVLNPYGTASPTVPDSLALINVTDKIDILLRATQYYTMSDLFKQGNVYDSDFIAGRYSDTGSFRSPSSYHGIREGEIVSHNGIYKQQITDLRLNANKQDHARLILEATSSAFSGNTRGFEGVTFTKVFPSVASVTSDYTVVDSSNASAVVAEKTIPGSFDKIPAVDIVGLPERIMATFPEGVTGKWNPDLPAATSKDIKLTRKMVQPFQRVFTSDDGNTWSRDSISYSGSANTVFVGAGESQVLLYYYDAITAFTEPDSSRNMLSEPGRVVYSARHLNDKGNRLCWSTIGKYATSTQHRADGRALLLDYSLNNLGALETNEDYKPQHTPLNLGVPDNDSIAFKALPKLVDVNGLLYVQWHATELQYVDTEFTPWGDNGDFVIENGEDTVVDINGNTVKVVTHVELLPVGITDYTLVR</sequence>
<evidence type="ECO:0008006" key="3">
    <source>
        <dbReference type="Google" id="ProtNLM"/>
    </source>
</evidence>
<evidence type="ECO:0000313" key="2">
    <source>
        <dbReference type="Proteomes" id="UP000509161"/>
    </source>
</evidence>
<name>A0A6M9Z9B2_9CAUD</name>
<dbReference type="EMBL" id="MT442039">
    <property type="protein sequence ID" value="QKN88394.1"/>
    <property type="molecule type" value="Genomic_DNA"/>
</dbReference>